<dbReference type="Proteomes" id="UP000092024">
    <property type="component" value="Unassembled WGS sequence"/>
</dbReference>
<dbReference type="SUPFAM" id="SSF48452">
    <property type="entry name" value="TPR-like"/>
    <property type="match status" value="1"/>
</dbReference>
<reference evidence="2 3" key="1">
    <citation type="submission" date="2016-05" db="EMBL/GenBank/DDBJ databases">
        <title>Paenibacillus oryzae. sp. nov., isolated from the rice root.</title>
        <authorList>
            <person name="Zhang J."/>
            <person name="Zhang X."/>
        </authorList>
    </citation>
    <scope>NUCLEOTIDE SEQUENCE [LARGE SCALE GENOMIC DNA]</scope>
    <source>
        <strain evidence="2 3">1DrF-4</strain>
    </source>
</reference>
<organism evidence="2 3">
    <name type="scientific">Paenibacillus oryzae</name>
    <dbReference type="NCBI Taxonomy" id="1844972"/>
    <lineage>
        <taxon>Bacteria</taxon>
        <taxon>Bacillati</taxon>
        <taxon>Bacillota</taxon>
        <taxon>Bacilli</taxon>
        <taxon>Bacillales</taxon>
        <taxon>Paenibacillaceae</taxon>
        <taxon>Paenibacillus</taxon>
    </lineage>
</organism>
<keyword evidence="3" id="KW-1185">Reference proteome</keyword>
<feature type="domain" description="CHAT" evidence="1">
    <location>
        <begin position="1038"/>
        <end position="1295"/>
    </location>
</feature>
<dbReference type="Gene3D" id="1.25.40.10">
    <property type="entry name" value="Tetratricopeptide repeat domain"/>
    <property type="match status" value="1"/>
</dbReference>
<gene>
    <name evidence="2" type="ORF">A7K91_22565</name>
</gene>
<dbReference type="InterPro" id="IPR011990">
    <property type="entry name" value="TPR-like_helical_dom_sf"/>
</dbReference>
<dbReference type="RefSeq" id="WP_068680553.1">
    <property type="nucleotide sequence ID" value="NZ_LYPA01000032.1"/>
</dbReference>
<proteinExistence type="predicted"/>
<dbReference type="EMBL" id="LYPA01000032">
    <property type="protein sequence ID" value="OBR67662.1"/>
    <property type="molecule type" value="Genomic_DNA"/>
</dbReference>
<evidence type="ECO:0000259" key="1">
    <source>
        <dbReference type="Pfam" id="PF12770"/>
    </source>
</evidence>
<comment type="caution">
    <text evidence="2">The sequence shown here is derived from an EMBL/GenBank/DDBJ whole genome shotgun (WGS) entry which is preliminary data.</text>
</comment>
<evidence type="ECO:0000313" key="3">
    <source>
        <dbReference type="Proteomes" id="UP000092024"/>
    </source>
</evidence>
<accession>A0A1A5YPY3</accession>
<evidence type="ECO:0000313" key="2">
    <source>
        <dbReference type="EMBL" id="OBR67662.1"/>
    </source>
</evidence>
<dbReference type="InterPro" id="IPR024983">
    <property type="entry name" value="CHAT_dom"/>
</dbReference>
<name>A0A1A5YPY3_9BACL</name>
<protein>
    <recommendedName>
        <fullName evidence="1">CHAT domain-containing protein</fullName>
    </recommendedName>
</protein>
<sequence>MEKISEEAYTVILDSTQQINRVILNLLAELLIYESGIIQLLSFHNERFNFKQILQTLENDSERLGIEVNQVKQRINLVQCNSIQIEDIFASLSEVEKNDLVVLLGGERLFNSLKGEGIFVKQYSDMSFRSFQQEQLPWQEIVDNIHEIHKSLQLQVQKFVCVITTETSCFDKITELFQANEEPEIFYIAIENDNSAEIYNSIIKTISTGSLKESLEFITRYEEDISQKLISYYYAKAYEFNGLRKEAIEMYKSVIDILNSEEKVYLAELLLYDRKAEEAYKILKQTYQIDPWSKNIMKALIKTSKSLESVEHEKWIEEAINNNHQDEYVLQEIGNFFMNNGRFSDASIIWRKLYNVTKNPYFEMMDRYCYIYDKDVKRETAEEVLQDVARNYPQLQDEVLFRLGLVCLNKYDSPLKSFQYLIKLSNDSESRNASEGALLRMKILQDPNTAVRALGKIKPFQNENHADRLANTIVDELIKDIYVLANNDVGYLKWGNFIERAQSEDSWKEHLSIKLSKELAKWVAVSITPREESLSEDKTDGISVKTIIGNLRLAKTGIPQELEIDEQEFTENAIKVLSALGTVYDQLLGRYEASIILSLVGKNQLANDHALTILQLSSRIKDDHERKVTKILGLVAWGNSQYRLGNHIEGLSCLISVIPFALKLSIIQPLMDSSNIITRWVIEHADTFTDADRKNASDFISKFGGVTEKDGLFAIESSMLQGDWNSAYQLLKPRVEKYDFSSEWSGHFANLIAALVRLDREEEAVELINKYYNEAIIGMEKRKDIRFRALLSWSQILFFNMSKLGVEAIRLAVTLLTTAIQDVESKRQNVHHKTERAAITAEANDVYKLYLDMQGIIYITEGFSLEEKHRAKLELIKMFAVLSPRTLIEQLDYSNTSNREIDDLKLEYDVLFDEVSRIQDYRLEENINKIEYFNSIKEQLTKNHPHFQALPLFTIKDIDEVRGILKIDEVFFKYIITSFGVVTLLVDKESEFVTYRLGKITKLKHLDELLFQQLSVQPNNETEEQIKKICSELSIEIYGSLIHRLQAQDIKKVYVSPDITLKAFSTSLIRFENEWVISKLDNISNIIDMGYLLRSTSKKSETNTTLFAIGASNSGSDAAIPRAKSFAQSHASNKLIVLDDFGKHNSDLFSTCKTVRPKTLAIIAHGVPDPNSDLYSGAFSVHGTDASLSADDISDLCDYTDELILFTCRSGNAVGKHLESSTGVLSFVLGKKIGSMILCKWDVDVRPCLELLGHFSLDENHEKPLYLMLSSGQRELIKSKDYSHPVYWAGFELWGKNEER</sequence>
<dbReference type="Pfam" id="PF12770">
    <property type="entry name" value="CHAT"/>
    <property type="match status" value="1"/>
</dbReference>
<dbReference type="OrthoDB" id="9792686at2"/>